<dbReference type="GO" id="GO:0004364">
    <property type="term" value="F:glutathione transferase activity"/>
    <property type="evidence" value="ECO:0007669"/>
    <property type="project" value="TreeGrafter"/>
</dbReference>
<evidence type="ECO:0008006" key="5">
    <source>
        <dbReference type="Google" id="ProtNLM"/>
    </source>
</evidence>
<dbReference type="Gene3D" id="3.40.30.10">
    <property type="entry name" value="Glutaredoxin"/>
    <property type="match status" value="1"/>
</dbReference>
<dbReference type="PANTHER" id="PTHR11571:SF150">
    <property type="entry name" value="GLUTATHIONE S-TRANSFERASE"/>
    <property type="match status" value="1"/>
</dbReference>
<dbReference type="PANTHER" id="PTHR11571">
    <property type="entry name" value="GLUTATHIONE S-TRANSFERASE"/>
    <property type="match status" value="1"/>
</dbReference>
<dbReference type="InterPro" id="IPR004046">
    <property type="entry name" value="GST_C"/>
</dbReference>
<dbReference type="GeneID" id="83208882"/>
<dbReference type="InterPro" id="IPR036249">
    <property type="entry name" value="Thioredoxin-like_sf"/>
</dbReference>
<dbReference type="SUPFAM" id="SSF47616">
    <property type="entry name" value="GST C-terminal domain-like"/>
    <property type="match status" value="1"/>
</dbReference>
<dbReference type="SUPFAM" id="SSF52833">
    <property type="entry name" value="Thioredoxin-like"/>
    <property type="match status" value="1"/>
</dbReference>
<evidence type="ECO:0000259" key="1">
    <source>
        <dbReference type="PROSITE" id="PS50404"/>
    </source>
</evidence>
<dbReference type="AlphaFoldDB" id="A0AAD7VBC5"/>
<dbReference type="InterPro" id="IPR036282">
    <property type="entry name" value="Glutathione-S-Trfase_C_sf"/>
</dbReference>
<proteinExistence type="predicted"/>
<gene>
    <name evidence="3" type="ORF">O0I10_001464</name>
</gene>
<comment type="caution">
    <text evidence="3">The sequence shown here is derived from an EMBL/GenBank/DDBJ whole genome shotgun (WGS) entry which is preliminary data.</text>
</comment>
<organism evidence="3 4">
    <name type="scientific">Lichtheimia ornata</name>
    <dbReference type="NCBI Taxonomy" id="688661"/>
    <lineage>
        <taxon>Eukaryota</taxon>
        <taxon>Fungi</taxon>
        <taxon>Fungi incertae sedis</taxon>
        <taxon>Mucoromycota</taxon>
        <taxon>Mucoromycotina</taxon>
        <taxon>Mucoromycetes</taxon>
        <taxon>Mucorales</taxon>
        <taxon>Lichtheimiaceae</taxon>
        <taxon>Lichtheimia</taxon>
    </lineage>
</organism>
<evidence type="ECO:0000313" key="3">
    <source>
        <dbReference type="EMBL" id="KAJ8662504.1"/>
    </source>
</evidence>
<evidence type="ECO:0000259" key="2">
    <source>
        <dbReference type="PROSITE" id="PS50405"/>
    </source>
</evidence>
<sequence length="206" mass="24005">MTISSLKLYYTLPYGRGLGAVIQLLLEDACIPYEFIFIDKANEWPRVKASLLASNYHFDCMPMIELEDGKRYSACLPIMRFLSKKIGKYLPLDNLDEEQFLDAIADYACDWFQVTARVVLQPDNKQLQQQYILKERQVFFDRFNRLYSMHKGPYALGSEISYVDFYVYKIAARLQPNKESIKDYPNIASLVEAINARPNLQNFLQP</sequence>
<keyword evidence="4" id="KW-1185">Reference proteome</keyword>
<dbReference type="PROSITE" id="PS50405">
    <property type="entry name" value="GST_CTER"/>
    <property type="match status" value="1"/>
</dbReference>
<dbReference type="InterPro" id="IPR004045">
    <property type="entry name" value="Glutathione_S-Trfase_N"/>
</dbReference>
<dbReference type="PROSITE" id="PS50404">
    <property type="entry name" value="GST_NTER"/>
    <property type="match status" value="1"/>
</dbReference>
<dbReference type="InterPro" id="IPR010987">
    <property type="entry name" value="Glutathione-S-Trfase_C-like"/>
</dbReference>
<dbReference type="GO" id="GO:0006749">
    <property type="term" value="P:glutathione metabolic process"/>
    <property type="evidence" value="ECO:0007669"/>
    <property type="project" value="TreeGrafter"/>
</dbReference>
<dbReference type="Proteomes" id="UP001234581">
    <property type="component" value="Unassembled WGS sequence"/>
</dbReference>
<feature type="domain" description="GST C-terminal" evidence="2">
    <location>
        <begin position="94"/>
        <end position="206"/>
    </location>
</feature>
<reference evidence="3 4" key="1">
    <citation type="submission" date="2023-03" db="EMBL/GenBank/DDBJ databases">
        <title>Genome sequence of Lichtheimia ornata CBS 291.66.</title>
        <authorList>
            <person name="Mohabir J.T."/>
            <person name="Shea T.P."/>
            <person name="Kurbessoian T."/>
            <person name="Berby B."/>
            <person name="Fontaine J."/>
            <person name="Livny J."/>
            <person name="Gnirke A."/>
            <person name="Stajich J.E."/>
            <person name="Cuomo C.A."/>
        </authorList>
    </citation>
    <scope>NUCLEOTIDE SEQUENCE [LARGE SCALE GENOMIC DNA]</scope>
    <source>
        <strain evidence="3">CBS 291.66</strain>
    </source>
</reference>
<dbReference type="EMBL" id="JARTCD010000004">
    <property type="protein sequence ID" value="KAJ8662504.1"/>
    <property type="molecule type" value="Genomic_DNA"/>
</dbReference>
<dbReference type="RefSeq" id="XP_058347417.1">
    <property type="nucleotide sequence ID" value="XM_058481560.1"/>
</dbReference>
<feature type="domain" description="GST N-terminal" evidence="1">
    <location>
        <begin position="6"/>
        <end position="90"/>
    </location>
</feature>
<protein>
    <recommendedName>
        <fullName evidence="5">Glutathione S-transferase</fullName>
    </recommendedName>
</protein>
<name>A0AAD7VBC5_9FUNG</name>
<accession>A0AAD7VBC5</accession>
<dbReference type="InterPro" id="IPR050213">
    <property type="entry name" value="GST_superfamily"/>
</dbReference>
<dbReference type="Gene3D" id="1.20.1050.10">
    <property type="match status" value="1"/>
</dbReference>
<evidence type="ECO:0000313" key="4">
    <source>
        <dbReference type="Proteomes" id="UP001234581"/>
    </source>
</evidence>
<dbReference type="Pfam" id="PF14497">
    <property type="entry name" value="GST_C_3"/>
    <property type="match status" value="1"/>
</dbReference>